<dbReference type="GO" id="GO:0016020">
    <property type="term" value="C:membrane"/>
    <property type="evidence" value="ECO:0007669"/>
    <property type="project" value="UniProtKB-SubCell"/>
</dbReference>
<feature type="transmembrane region" description="Helical" evidence="4">
    <location>
        <begin position="326"/>
        <end position="347"/>
    </location>
</feature>
<feature type="transmembrane region" description="Helical" evidence="4">
    <location>
        <begin position="503"/>
        <end position="524"/>
    </location>
</feature>
<evidence type="ECO:0000256" key="1">
    <source>
        <dbReference type="ARBA" id="ARBA00004141"/>
    </source>
</evidence>
<organism evidence="5 6">
    <name type="scientific">Maudiozyma humilis</name>
    <name type="common">Sour dough yeast</name>
    <name type="synonym">Kazachstania humilis</name>
    <dbReference type="NCBI Taxonomy" id="51915"/>
    <lineage>
        <taxon>Eukaryota</taxon>
        <taxon>Fungi</taxon>
        <taxon>Dikarya</taxon>
        <taxon>Ascomycota</taxon>
        <taxon>Saccharomycotina</taxon>
        <taxon>Saccharomycetes</taxon>
        <taxon>Saccharomycetales</taxon>
        <taxon>Saccharomycetaceae</taxon>
        <taxon>Maudiozyma</taxon>
    </lineage>
</organism>
<dbReference type="InterPro" id="IPR036259">
    <property type="entry name" value="MFS_trans_sf"/>
</dbReference>
<feature type="compositionally biased region" description="Low complexity" evidence="3">
    <location>
        <begin position="142"/>
        <end position="162"/>
    </location>
</feature>
<dbReference type="GO" id="GO:0022857">
    <property type="term" value="F:transmembrane transporter activity"/>
    <property type="evidence" value="ECO:0007669"/>
    <property type="project" value="InterPro"/>
</dbReference>
<proteinExistence type="inferred from homology"/>
<feature type="transmembrane region" description="Helical" evidence="4">
    <location>
        <begin position="223"/>
        <end position="254"/>
    </location>
</feature>
<evidence type="ECO:0000256" key="4">
    <source>
        <dbReference type="SAM" id="Phobius"/>
    </source>
</evidence>
<feature type="transmembrane region" description="Helical" evidence="4">
    <location>
        <begin position="297"/>
        <end position="314"/>
    </location>
</feature>
<feature type="transmembrane region" description="Helical" evidence="4">
    <location>
        <begin position="530"/>
        <end position="552"/>
    </location>
</feature>
<accession>A0AAV5RRP1</accession>
<name>A0AAV5RRP1_MAUHU</name>
<sequence length="694" mass="75039">MSAYPASIDSASLDSASLSTTPSLSSGSLSTASSRTHTFAGPAGPAALEHTHTRTSLAPSLAPSLARTISTNIARTYSGIRTAVADENAQTAAQEHGAAGPDLNRLLESRFDVGDALRMQHEEEEEDEEAQEASEKAEPDTESLSTASAAVSASGGSAESGVPGRAETEEKGGGGLGALRRLRRLGGRRAGGATTAAPPGETLEKVFTNRSTGRVDLPPDTGYAWVVVLSVFLIMFNTWGCNSAFGVFLSFFLSHNRFPSATKYDYALIAGLTVCLGQGLCPFVIILMRIVGMKQTMFFGTFIMVAAFVLASYSTKLWHLYVTQGFMIGCSISIIFAPATTLLPGWFLKRRAVAMGLSLLGTGAGGVTFGLASNKMIQDNGNTQWCFRMLAITCSVATAIAICLTRERRPIPPVGIRSWAKIQREIAKMFSWKVIKQPFVPLIALWFTLALFGYNLMIFTLSSYAVARGMSQHQGSSLTAILNGAQCVGRPVMGLLGDRFGRANVTITLTSVLCVLMFAFWLPAHTYVQLIFFAIMTGSCVGVANVMNTVLIADMVRPDEFLPAWSFVNYSGAPALLVTEVVAQALTDKHNAHNPYKHTQIFAGCCFSAALIMILVLREYAVRIKLTRRQEQNASRLSQLASVNSGDNSTHIDNAIEENIDDWDTLEMRRSKYEVLLGSGYKKYFLRMAYPMKV</sequence>
<feature type="transmembrane region" description="Helical" evidence="4">
    <location>
        <begin position="564"/>
        <end position="586"/>
    </location>
</feature>
<dbReference type="SUPFAM" id="SSF103473">
    <property type="entry name" value="MFS general substrate transporter"/>
    <property type="match status" value="1"/>
</dbReference>
<dbReference type="InterPro" id="IPR050327">
    <property type="entry name" value="Proton-linked_MCT"/>
</dbReference>
<keyword evidence="4" id="KW-1133">Transmembrane helix</keyword>
<dbReference type="EMBL" id="BTGD01000001">
    <property type="protein sequence ID" value="GMM54095.1"/>
    <property type="molecule type" value="Genomic_DNA"/>
</dbReference>
<dbReference type="PANTHER" id="PTHR11360">
    <property type="entry name" value="MONOCARBOXYLATE TRANSPORTER"/>
    <property type="match status" value="1"/>
</dbReference>
<gene>
    <name evidence="5" type="ORF">DAKH74_007110</name>
</gene>
<feature type="transmembrane region" description="Helical" evidence="4">
    <location>
        <begin position="439"/>
        <end position="467"/>
    </location>
</feature>
<feature type="compositionally biased region" description="Acidic residues" evidence="3">
    <location>
        <begin position="122"/>
        <end position="132"/>
    </location>
</feature>
<dbReference type="InterPro" id="IPR011701">
    <property type="entry name" value="MFS"/>
</dbReference>
<feature type="transmembrane region" description="Helical" evidence="4">
    <location>
        <begin position="385"/>
        <end position="404"/>
    </location>
</feature>
<dbReference type="Gene3D" id="1.20.1250.20">
    <property type="entry name" value="MFS general substrate transporter like domains"/>
    <property type="match status" value="2"/>
</dbReference>
<comment type="caution">
    <text evidence="5">The sequence shown here is derived from an EMBL/GenBank/DDBJ whole genome shotgun (WGS) entry which is preliminary data.</text>
</comment>
<keyword evidence="4" id="KW-0812">Transmembrane</keyword>
<feature type="transmembrane region" description="Helical" evidence="4">
    <location>
        <begin position="353"/>
        <end position="373"/>
    </location>
</feature>
<dbReference type="CDD" id="cd17352">
    <property type="entry name" value="MFS_MCT_SLC16"/>
    <property type="match status" value="1"/>
</dbReference>
<protein>
    <submittedName>
        <fullName evidence="5">Esbp6 protein</fullName>
    </submittedName>
</protein>
<dbReference type="AlphaFoldDB" id="A0AAV5RRP1"/>
<dbReference type="Pfam" id="PF07690">
    <property type="entry name" value="MFS_1"/>
    <property type="match status" value="1"/>
</dbReference>
<feature type="transmembrane region" description="Helical" evidence="4">
    <location>
        <begin position="601"/>
        <end position="621"/>
    </location>
</feature>
<feature type="compositionally biased region" description="Low complexity" evidence="3">
    <location>
        <begin position="1"/>
        <end position="36"/>
    </location>
</feature>
<keyword evidence="6" id="KW-1185">Reference proteome</keyword>
<comment type="similarity">
    <text evidence="2">Belongs to the major facilitator superfamily. Monocarboxylate porter (TC 2.A.1.13) family.</text>
</comment>
<dbReference type="Proteomes" id="UP001377567">
    <property type="component" value="Unassembled WGS sequence"/>
</dbReference>
<evidence type="ECO:0000313" key="6">
    <source>
        <dbReference type="Proteomes" id="UP001377567"/>
    </source>
</evidence>
<feature type="region of interest" description="Disordered" evidence="3">
    <location>
        <begin position="119"/>
        <end position="178"/>
    </location>
</feature>
<reference evidence="5 6" key="1">
    <citation type="journal article" date="2023" name="Elife">
        <title>Identification of key yeast species and microbe-microbe interactions impacting larval growth of Drosophila in the wild.</title>
        <authorList>
            <person name="Mure A."/>
            <person name="Sugiura Y."/>
            <person name="Maeda R."/>
            <person name="Honda K."/>
            <person name="Sakurai N."/>
            <person name="Takahashi Y."/>
            <person name="Watada M."/>
            <person name="Katoh T."/>
            <person name="Gotoh A."/>
            <person name="Gotoh Y."/>
            <person name="Taniguchi I."/>
            <person name="Nakamura K."/>
            <person name="Hayashi T."/>
            <person name="Katayama T."/>
            <person name="Uemura T."/>
            <person name="Hattori Y."/>
        </authorList>
    </citation>
    <scope>NUCLEOTIDE SEQUENCE [LARGE SCALE GENOMIC DNA]</scope>
    <source>
        <strain evidence="5 6">KH-74</strain>
    </source>
</reference>
<evidence type="ECO:0000256" key="3">
    <source>
        <dbReference type="SAM" id="MobiDB-lite"/>
    </source>
</evidence>
<dbReference type="PANTHER" id="PTHR11360:SF315">
    <property type="entry name" value="TRANSPORTER MCH2-RELATED"/>
    <property type="match status" value="1"/>
</dbReference>
<feature type="region of interest" description="Disordered" evidence="3">
    <location>
        <begin position="1"/>
        <end position="53"/>
    </location>
</feature>
<comment type="subcellular location">
    <subcellularLocation>
        <location evidence="1">Membrane</location>
        <topology evidence="1">Multi-pass membrane protein</topology>
    </subcellularLocation>
</comment>
<evidence type="ECO:0000256" key="2">
    <source>
        <dbReference type="ARBA" id="ARBA00006727"/>
    </source>
</evidence>
<feature type="transmembrane region" description="Helical" evidence="4">
    <location>
        <begin position="266"/>
        <end position="291"/>
    </location>
</feature>
<keyword evidence="4" id="KW-0472">Membrane</keyword>
<evidence type="ECO:0000313" key="5">
    <source>
        <dbReference type="EMBL" id="GMM54095.1"/>
    </source>
</evidence>